<comment type="caution">
    <text evidence="7">The sequence shown here is derived from an EMBL/GenBank/DDBJ whole genome shotgun (WGS) entry which is preliminary data.</text>
</comment>
<evidence type="ECO:0000313" key="8">
    <source>
        <dbReference type="Proteomes" id="UP000440498"/>
    </source>
</evidence>
<evidence type="ECO:0000256" key="3">
    <source>
        <dbReference type="ARBA" id="ARBA00022578"/>
    </source>
</evidence>
<keyword evidence="5" id="KW-0233">DNA recombination</keyword>
<keyword evidence="3" id="KW-0815">Transposition</keyword>
<keyword evidence="8" id="KW-1185">Reference proteome</keyword>
<dbReference type="Pfam" id="PF00872">
    <property type="entry name" value="Transposase_mut"/>
    <property type="match status" value="1"/>
</dbReference>
<sequence>MPEPATRRQLALSLDRRDIRQNPSDRRIVSVAVIIAVAVNTDGVRKILRTATGTSETEPFLSEFLCGLTRRGPRGVKLVISDARPPSPSSSTRACSAGSLDHTIFAE</sequence>
<dbReference type="EMBL" id="WHUG01000009">
    <property type="protein sequence ID" value="MQA40683.1"/>
    <property type="molecule type" value="Genomic_DNA"/>
</dbReference>
<dbReference type="GO" id="GO:0004803">
    <property type="term" value="F:transposase activity"/>
    <property type="evidence" value="ECO:0007669"/>
    <property type="project" value="InterPro"/>
</dbReference>
<reference evidence="7 8" key="1">
    <citation type="submission" date="2019-10" db="EMBL/GenBank/DDBJ databases">
        <title>Two novel species isolated from a subtropical stream in China.</title>
        <authorList>
            <person name="Lu H."/>
        </authorList>
    </citation>
    <scope>NUCLEOTIDE SEQUENCE [LARGE SCALE GENOMIC DNA]</scope>
    <source>
        <strain evidence="7 8">FT29W</strain>
    </source>
</reference>
<organism evidence="7 8">
    <name type="scientific">Rugamonas aquatica</name>
    <dbReference type="NCBI Taxonomy" id="2743357"/>
    <lineage>
        <taxon>Bacteria</taxon>
        <taxon>Pseudomonadati</taxon>
        <taxon>Pseudomonadota</taxon>
        <taxon>Betaproteobacteria</taxon>
        <taxon>Burkholderiales</taxon>
        <taxon>Oxalobacteraceae</taxon>
        <taxon>Telluria group</taxon>
        <taxon>Rugamonas</taxon>
    </lineage>
</organism>
<dbReference type="InterPro" id="IPR001207">
    <property type="entry name" value="Transposase_mutator"/>
</dbReference>
<feature type="compositionally biased region" description="Low complexity" evidence="6">
    <location>
        <begin position="81"/>
        <end position="99"/>
    </location>
</feature>
<dbReference type="Proteomes" id="UP000440498">
    <property type="component" value="Unassembled WGS sequence"/>
</dbReference>
<evidence type="ECO:0000256" key="5">
    <source>
        <dbReference type="ARBA" id="ARBA00023172"/>
    </source>
</evidence>
<evidence type="ECO:0000256" key="4">
    <source>
        <dbReference type="ARBA" id="ARBA00023125"/>
    </source>
</evidence>
<name>A0A6A7N6G1_9BURK</name>
<keyword evidence="4" id="KW-0238">DNA-binding</keyword>
<dbReference type="GO" id="GO:0003677">
    <property type="term" value="F:DNA binding"/>
    <property type="evidence" value="ECO:0007669"/>
    <property type="project" value="UniProtKB-KW"/>
</dbReference>
<proteinExistence type="inferred from homology"/>
<evidence type="ECO:0000256" key="6">
    <source>
        <dbReference type="SAM" id="MobiDB-lite"/>
    </source>
</evidence>
<evidence type="ECO:0000313" key="7">
    <source>
        <dbReference type="EMBL" id="MQA40683.1"/>
    </source>
</evidence>
<dbReference type="GO" id="GO:0006313">
    <property type="term" value="P:DNA transposition"/>
    <property type="evidence" value="ECO:0007669"/>
    <property type="project" value="InterPro"/>
</dbReference>
<gene>
    <name evidence="7" type="ORF">GEV02_21250</name>
</gene>
<comment type="function">
    <text evidence="1">Required for the transposition of the insertion element.</text>
</comment>
<comment type="similarity">
    <text evidence="2">Belongs to the transposase mutator family.</text>
</comment>
<evidence type="ECO:0000256" key="2">
    <source>
        <dbReference type="ARBA" id="ARBA00010961"/>
    </source>
</evidence>
<protein>
    <recommendedName>
        <fullName evidence="9">Mutator family transposase</fullName>
    </recommendedName>
</protein>
<feature type="region of interest" description="Disordered" evidence="6">
    <location>
        <begin position="79"/>
        <end position="107"/>
    </location>
</feature>
<dbReference type="AlphaFoldDB" id="A0A6A7N6G1"/>
<evidence type="ECO:0000256" key="1">
    <source>
        <dbReference type="ARBA" id="ARBA00002190"/>
    </source>
</evidence>
<accession>A0A6A7N6G1</accession>
<evidence type="ECO:0008006" key="9">
    <source>
        <dbReference type="Google" id="ProtNLM"/>
    </source>
</evidence>